<name>A0A1R1Y611_9FUNG</name>
<protein>
    <recommendedName>
        <fullName evidence="6">Peptidase M50B-like protein</fullName>
    </recommendedName>
</protein>
<dbReference type="AlphaFoldDB" id="A0A1R1Y611"/>
<sequence>MAVIPEHLFRRDGITNQEVLNAITPTKEQQRTLYVMAGYLVFILISWNTPILKQILYPFKLVTVAFHEFSHAFAGVCTGAKIMAITVDPNEGGATLMRGGFWWFTMPAGYLGSSFIGALMIMCGYNDLASKIMSVIIILCLVSTLFWARNWLTRFITVLFIIPIVLLWIFFNGVGLRYFVLFMGVMSCFYCLWDIVEDLVVRKVNESDASKFAKATGFPSQCCGFIWFVISFIFFVAGVLLGIVLFK</sequence>
<keyword evidence="1" id="KW-0812">Transmembrane</keyword>
<dbReference type="PANTHER" id="PTHR33979:SF2">
    <property type="entry name" value="PEPTIDASE M50B-LIKE-DOMAIN-CONTAINING PROTEIN"/>
    <property type="match status" value="1"/>
</dbReference>
<gene>
    <name evidence="3" type="ORF">AYI70_g12143</name>
    <name evidence="2" type="ORF">AYI70_g12171</name>
    <name evidence="4" type="ORF">AYI70_g3019</name>
</gene>
<dbReference type="Proteomes" id="UP000187283">
    <property type="component" value="Unassembled WGS sequence"/>
</dbReference>
<dbReference type="Pfam" id="PF13398">
    <property type="entry name" value="Peptidase_M50B"/>
    <property type="match status" value="1"/>
</dbReference>
<reference evidence="4 5" key="1">
    <citation type="submission" date="2017-01" db="EMBL/GenBank/DDBJ databases">
        <authorList>
            <person name="Mah S.A."/>
            <person name="Swanson W.J."/>
            <person name="Moy G.W."/>
            <person name="Vacquier V.D."/>
        </authorList>
    </citation>
    <scope>NUCLEOTIDE SEQUENCE [LARGE SCALE GENOMIC DNA]</scope>
    <source>
        <strain evidence="4 5">GSMNP</strain>
    </source>
</reference>
<feature type="transmembrane region" description="Helical" evidence="1">
    <location>
        <begin position="101"/>
        <end position="121"/>
    </location>
</feature>
<keyword evidence="1" id="KW-0472">Membrane</keyword>
<evidence type="ECO:0000256" key="1">
    <source>
        <dbReference type="SAM" id="Phobius"/>
    </source>
</evidence>
<evidence type="ECO:0008006" key="6">
    <source>
        <dbReference type="Google" id="ProtNLM"/>
    </source>
</evidence>
<feature type="transmembrane region" description="Helical" evidence="1">
    <location>
        <begin position="154"/>
        <end position="171"/>
    </location>
</feature>
<feature type="transmembrane region" description="Helical" evidence="1">
    <location>
        <begin position="33"/>
        <end position="52"/>
    </location>
</feature>
<feature type="transmembrane region" description="Helical" evidence="1">
    <location>
        <begin position="128"/>
        <end position="148"/>
    </location>
</feature>
<dbReference type="InterPro" id="IPR049500">
    <property type="entry name" value="Peptidase_M50B-like"/>
</dbReference>
<dbReference type="EMBL" id="LSSN01006038">
    <property type="protein sequence ID" value="OMJ07498.1"/>
    <property type="molecule type" value="Genomic_DNA"/>
</dbReference>
<organism evidence="4 5">
    <name type="scientific">Smittium culicis</name>
    <dbReference type="NCBI Taxonomy" id="133412"/>
    <lineage>
        <taxon>Eukaryota</taxon>
        <taxon>Fungi</taxon>
        <taxon>Fungi incertae sedis</taxon>
        <taxon>Zoopagomycota</taxon>
        <taxon>Kickxellomycotina</taxon>
        <taxon>Harpellomycetes</taxon>
        <taxon>Harpellales</taxon>
        <taxon>Legeriomycetaceae</taxon>
        <taxon>Smittium</taxon>
    </lineage>
</organism>
<accession>A0A1R1Y611</accession>
<evidence type="ECO:0000313" key="2">
    <source>
        <dbReference type="EMBL" id="OMJ07463.1"/>
    </source>
</evidence>
<dbReference type="OrthoDB" id="40823at2759"/>
<dbReference type="EMBL" id="LSSN01000813">
    <property type="protein sequence ID" value="OMJ22225.1"/>
    <property type="molecule type" value="Genomic_DNA"/>
</dbReference>
<keyword evidence="1" id="KW-1133">Transmembrane helix</keyword>
<dbReference type="PANTHER" id="PTHR33979">
    <property type="entry name" value="OS02G0221600 PROTEIN"/>
    <property type="match status" value="1"/>
</dbReference>
<dbReference type="STRING" id="133412.A0A1R1Y611"/>
<proteinExistence type="predicted"/>
<evidence type="ECO:0000313" key="3">
    <source>
        <dbReference type="EMBL" id="OMJ07498.1"/>
    </source>
</evidence>
<keyword evidence="5" id="KW-1185">Reference proteome</keyword>
<feature type="transmembrane region" description="Helical" evidence="1">
    <location>
        <begin position="225"/>
        <end position="246"/>
    </location>
</feature>
<dbReference type="EMBL" id="LSSN01006044">
    <property type="protein sequence ID" value="OMJ07463.1"/>
    <property type="molecule type" value="Genomic_DNA"/>
</dbReference>
<evidence type="ECO:0000313" key="5">
    <source>
        <dbReference type="Proteomes" id="UP000187283"/>
    </source>
</evidence>
<evidence type="ECO:0000313" key="4">
    <source>
        <dbReference type="EMBL" id="OMJ22225.1"/>
    </source>
</evidence>
<comment type="caution">
    <text evidence="4">The sequence shown here is derived from an EMBL/GenBank/DDBJ whole genome shotgun (WGS) entry which is preliminary data.</text>
</comment>